<dbReference type="EMBL" id="DXEU01000078">
    <property type="protein sequence ID" value="HIX52034.1"/>
    <property type="molecule type" value="Genomic_DNA"/>
</dbReference>
<evidence type="ECO:0000256" key="6">
    <source>
        <dbReference type="PROSITE-ProRule" id="PRU00182"/>
    </source>
</evidence>
<evidence type="ECO:0000313" key="8">
    <source>
        <dbReference type="EMBL" id="HIX52034.1"/>
    </source>
</evidence>
<dbReference type="CDD" id="cd00165">
    <property type="entry name" value="S4"/>
    <property type="match status" value="1"/>
</dbReference>
<dbReference type="InterPro" id="IPR006224">
    <property type="entry name" value="PsdUridine_synth_RluA-like_CS"/>
</dbReference>
<evidence type="ECO:0000313" key="9">
    <source>
        <dbReference type="Proteomes" id="UP000886780"/>
    </source>
</evidence>
<proteinExistence type="inferred from homology"/>
<comment type="catalytic activity">
    <reaction evidence="1">
        <text>a uridine in RNA = a pseudouridine in RNA</text>
        <dbReference type="Rhea" id="RHEA:48348"/>
        <dbReference type="Rhea" id="RHEA-COMP:12068"/>
        <dbReference type="Rhea" id="RHEA-COMP:12069"/>
        <dbReference type="ChEBI" id="CHEBI:65314"/>
        <dbReference type="ChEBI" id="CHEBI:65315"/>
    </reaction>
</comment>
<evidence type="ECO:0000256" key="1">
    <source>
        <dbReference type="ARBA" id="ARBA00000073"/>
    </source>
</evidence>
<keyword evidence="3" id="KW-0413">Isomerase</keyword>
<evidence type="ECO:0000256" key="4">
    <source>
        <dbReference type="ARBA" id="ARBA00031870"/>
    </source>
</evidence>
<keyword evidence="6" id="KW-0694">RNA-binding</keyword>
<reference evidence="8" key="1">
    <citation type="journal article" date="2021" name="PeerJ">
        <title>Extensive microbial diversity within the chicken gut microbiome revealed by metagenomics and culture.</title>
        <authorList>
            <person name="Gilroy R."/>
            <person name="Ravi A."/>
            <person name="Getino M."/>
            <person name="Pursley I."/>
            <person name="Horton D.L."/>
            <person name="Alikhan N.F."/>
            <person name="Baker D."/>
            <person name="Gharbi K."/>
            <person name="Hall N."/>
            <person name="Watson M."/>
            <person name="Adriaenssens E.M."/>
            <person name="Foster-Nyarko E."/>
            <person name="Jarju S."/>
            <person name="Secka A."/>
            <person name="Antonio M."/>
            <person name="Oren A."/>
            <person name="Chaudhuri R.R."/>
            <person name="La Ragione R."/>
            <person name="Hildebrand F."/>
            <person name="Pallen M.J."/>
        </authorList>
    </citation>
    <scope>NUCLEOTIDE SEQUENCE</scope>
    <source>
        <strain evidence="8">ChiGjej4B4-12881</strain>
    </source>
</reference>
<comment type="similarity">
    <text evidence="2">Belongs to the pseudouridine synthase RluA family.</text>
</comment>
<dbReference type="Pfam" id="PF00849">
    <property type="entry name" value="PseudoU_synth_2"/>
    <property type="match status" value="1"/>
</dbReference>
<sequence>MRMLTVTDREAGQRLDKLLAKYLNQAGKGFIYKMIRKKNITLNGRRCDGSEKLEEGDQIRLFLSDETLERFSKPEIPAVKKKVKLDVIYEDDQILLVNKPCGMLSQRAEEKDDSLVEHVTAHLLEEGAITEEGLKTFRPAVCNRLDRNTSGIVIAGKTLGGLQAMSAVLKDRSLHKYYQCVVKGRVETPCRICGYLRKNEQTNQVSVFRDPVPESLPIETEYIPLTVGEQYTRLQVTLITGRSHQIRAHLASIGHPVAGDPKYGNPEANRELRQKYGISTQLLHSWKLVMPERVPEPCGYLGGRSFTAPLPADFRRVVEGEKL</sequence>
<dbReference type="InterPro" id="IPR006145">
    <property type="entry name" value="PsdUridine_synth_RsuA/RluA"/>
</dbReference>
<dbReference type="PANTHER" id="PTHR21600">
    <property type="entry name" value="MITOCHONDRIAL RNA PSEUDOURIDINE SYNTHASE"/>
    <property type="match status" value="1"/>
</dbReference>
<organism evidence="8 9">
    <name type="scientific">Candidatus Lachnoclostridium stercoripullorum</name>
    <dbReference type="NCBI Taxonomy" id="2838635"/>
    <lineage>
        <taxon>Bacteria</taxon>
        <taxon>Bacillati</taxon>
        <taxon>Bacillota</taxon>
        <taxon>Clostridia</taxon>
        <taxon>Lachnospirales</taxon>
        <taxon>Lachnospiraceae</taxon>
    </lineage>
</organism>
<dbReference type="Gene3D" id="3.30.2350.10">
    <property type="entry name" value="Pseudouridine synthase"/>
    <property type="match status" value="1"/>
</dbReference>
<dbReference type="GO" id="GO:0120159">
    <property type="term" value="F:rRNA pseudouridine synthase activity"/>
    <property type="evidence" value="ECO:0007669"/>
    <property type="project" value="UniProtKB-ARBA"/>
</dbReference>
<dbReference type="PANTHER" id="PTHR21600:SF83">
    <property type="entry name" value="PSEUDOURIDYLATE SYNTHASE RPUSD4, MITOCHONDRIAL"/>
    <property type="match status" value="1"/>
</dbReference>
<dbReference type="SUPFAM" id="SSF55174">
    <property type="entry name" value="Alpha-L RNA-binding motif"/>
    <property type="match status" value="1"/>
</dbReference>
<dbReference type="GO" id="GO:0003723">
    <property type="term" value="F:RNA binding"/>
    <property type="evidence" value="ECO:0007669"/>
    <property type="project" value="UniProtKB-KW"/>
</dbReference>
<feature type="domain" description="RNA-binding S4" evidence="7">
    <location>
        <begin position="13"/>
        <end position="77"/>
    </location>
</feature>
<evidence type="ECO:0000256" key="3">
    <source>
        <dbReference type="ARBA" id="ARBA00023235"/>
    </source>
</evidence>
<dbReference type="Proteomes" id="UP000886780">
    <property type="component" value="Unassembled WGS sequence"/>
</dbReference>
<dbReference type="CDD" id="cd02869">
    <property type="entry name" value="PseudoU_synth_RluA_like"/>
    <property type="match status" value="1"/>
</dbReference>
<protein>
    <recommendedName>
        <fullName evidence="4">RNA pseudouridylate synthase</fullName>
    </recommendedName>
    <alternativeName>
        <fullName evidence="5">RNA-uridine isomerase</fullName>
    </alternativeName>
</protein>
<dbReference type="InterPro" id="IPR050188">
    <property type="entry name" value="RluA_PseudoU_synthase"/>
</dbReference>
<name>A0A9D1W3R4_9FIRM</name>
<evidence type="ECO:0000256" key="2">
    <source>
        <dbReference type="ARBA" id="ARBA00010876"/>
    </source>
</evidence>
<comment type="caution">
    <text evidence="8">The sequence shown here is derived from an EMBL/GenBank/DDBJ whole genome shotgun (WGS) entry which is preliminary data.</text>
</comment>
<dbReference type="PROSITE" id="PS50889">
    <property type="entry name" value="S4"/>
    <property type="match status" value="1"/>
</dbReference>
<dbReference type="SUPFAM" id="SSF55120">
    <property type="entry name" value="Pseudouridine synthase"/>
    <property type="match status" value="1"/>
</dbReference>
<dbReference type="InterPro" id="IPR002942">
    <property type="entry name" value="S4_RNA-bd"/>
</dbReference>
<dbReference type="InterPro" id="IPR020103">
    <property type="entry name" value="PsdUridine_synth_cat_dom_sf"/>
</dbReference>
<evidence type="ECO:0000259" key="7">
    <source>
        <dbReference type="SMART" id="SM00363"/>
    </source>
</evidence>
<evidence type="ECO:0000256" key="5">
    <source>
        <dbReference type="ARBA" id="ARBA00033164"/>
    </source>
</evidence>
<dbReference type="GO" id="GO:0000455">
    <property type="term" value="P:enzyme-directed rRNA pseudouridine synthesis"/>
    <property type="evidence" value="ECO:0007669"/>
    <property type="project" value="UniProtKB-ARBA"/>
</dbReference>
<dbReference type="AlphaFoldDB" id="A0A9D1W3R4"/>
<gene>
    <name evidence="8" type="ORF">IAA28_04435</name>
</gene>
<reference evidence="8" key="2">
    <citation type="submission" date="2021-04" db="EMBL/GenBank/DDBJ databases">
        <authorList>
            <person name="Gilroy R."/>
        </authorList>
    </citation>
    <scope>NUCLEOTIDE SEQUENCE</scope>
    <source>
        <strain evidence="8">ChiGjej4B4-12881</strain>
    </source>
</reference>
<accession>A0A9D1W3R4</accession>
<dbReference type="Gene3D" id="3.10.290.10">
    <property type="entry name" value="RNA-binding S4 domain"/>
    <property type="match status" value="1"/>
</dbReference>
<dbReference type="PROSITE" id="PS01129">
    <property type="entry name" value="PSI_RLU"/>
    <property type="match status" value="1"/>
</dbReference>
<dbReference type="Pfam" id="PF01479">
    <property type="entry name" value="S4"/>
    <property type="match status" value="1"/>
</dbReference>
<dbReference type="SMART" id="SM00363">
    <property type="entry name" value="S4"/>
    <property type="match status" value="1"/>
</dbReference>
<dbReference type="InterPro" id="IPR036986">
    <property type="entry name" value="S4_RNA-bd_sf"/>
</dbReference>